<gene>
    <name evidence="1" type="ORF">QR721_13290</name>
</gene>
<evidence type="ECO:0008006" key="3">
    <source>
        <dbReference type="Google" id="ProtNLM"/>
    </source>
</evidence>
<sequence length="398" mass="46816">MNKSHLKKDEIRHNNFISKINSLVGEEYSVLSEYVSSREKVLMRHNVCGNEYWVRASHFTSSGSRCKPCAFKGINGKSHEQFILDVYNKVGNEYTVLGKYTKAHEKIKIRHNKCDNEYLVDPASFLHGSRCRECNRKLLSSLKRKQHSDFIRECHDLVGNEYTVLSDYISTHTHVKMKHNYCGYNFDVMPSNFLRGRRCPSCKGEKISKKKTHTHTDFIKRVYELVKDEYKVLGTYERARKKVLIQHVTCGYKYEVTPSHFVLGTRCPLCNESKGERVIKQYLESKKIKFKKEFSFPDCKDVDRLRFDFAIFDNVGSLMCLIEFDGEQHFKPVHHFGGEENYQLTQKRDEIKNKYCQDNNLELIRIPYYETEVELFLDKFLSHNPKDDDKVDASKTLF</sequence>
<name>A0ABY9KV19_9BACI</name>
<dbReference type="EMBL" id="CP129113">
    <property type="protein sequence ID" value="WLV24597.1"/>
    <property type="molecule type" value="Genomic_DNA"/>
</dbReference>
<evidence type="ECO:0000313" key="2">
    <source>
        <dbReference type="Proteomes" id="UP001180087"/>
    </source>
</evidence>
<evidence type="ECO:0000313" key="1">
    <source>
        <dbReference type="EMBL" id="WLV24597.1"/>
    </source>
</evidence>
<accession>A0ABY9KV19</accession>
<keyword evidence="2" id="KW-1185">Reference proteome</keyword>
<proteinExistence type="predicted"/>
<organism evidence="1 2">
    <name type="scientific">Aciduricibacillus chroicocephali</name>
    <dbReference type="NCBI Taxonomy" id="3054939"/>
    <lineage>
        <taxon>Bacteria</taxon>
        <taxon>Bacillati</taxon>
        <taxon>Bacillota</taxon>
        <taxon>Bacilli</taxon>
        <taxon>Bacillales</taxon>
        <taxon>Bacillaceae</taxon>
        <taxon>Aciduricibacillus</taxon>
    </lineage>
</organism>
<dbReference type="Proteomes" id="UP001180087">
    <property type="component" value="Chromosome"/>
</dbReference>
<reference evidence="1" key="1">
    <citation type="submission" date="2023-06" db="EMBL/GenBank/DDBJ databases">
        <title>A Treasure from Seagulls: Isolation and Description of Aciduricobacillus qingdaonensis gen. nov., sp. nov., a Rare Obligately Uric Acid-utilizing Member in the Family Bacillaceae.</title>
        <authorList>
            <person name="Liu W."/>
            <person name="Wang B."/>
        </authorList>
    </citation>
    <scope>NUCLEOTIDE SEQUENCE</scope>
    <source>
        <strain evidence="1">44XB</strain>
    </source>
</reference>
<protein>
    <recommendedName>
        <fullName evidence="3">DUF2726 domain-containing protein</fullName>
    </recommendedName>
</protein>
<dbReference type="RefSeq" id="WP_348027787.1">
    <property type="nucleotide sequence ID" value="NZ_CP129113.1"/>
</dbReference>
<dbReference type="Gene3D" id="3.40.960.10">
    <property type="entry name" value="VSR Endonuclease"/>
    <property type="match status" value="1"/>
</dbReference>